<evidence type="ECO:0000256" key="3">
    <source>
        <dbReference type="ARBA" id="ARBA00023082"/>
    </source>
</evidence>
<keyword evidence="2" id="KW-0805">Transcription regulation</keyword>
<dbReference type="STRING" id="320787.CA2015_1839"/>
<dbReference type="SUPFAM" id="SSF88946">
    <property type="entry name" value="Sigma2 domain of RNA polymerase sigma factors"/>
    <property type="match status" value="1"/>
</dbReference>
<dbReference type="PANTHER" id="PTHR43133">
    <property type="entry name" value="RNA POLYMERASE ECF-TYPE SIGMA FACTO"/>
    <property type="match status" value="1"/>
</dbReference>
<evidence type="ECO:0000313" key="6">
    <source>
        <dbReference type="EMBL" id="AKP51272.1"/>
    </source>
</evidence>
<dbReference type="Gene3D" id="1.10.1740.10">
    <property type="match status" value="1"/>
</dbReference>
<sequence>MYTKSFKFNSIDHSDEVILWQQIKNGDKKGLEGLYLRYSRELYSLGMSIKQDKSLIKDCIHDVFLTVWNSRNRLGNTDNIKLYLFKCLSNRIYREVGRDKKRYSTQTLDDYEEVGILDGIADESFDGQTDELKKRKLLIAIDKLPMRQKEIIHYLFFDNQSYEDIAHIMGLNLQSAYTLAWKSLVSLKRNMIAVIFLLLIF</sequence>
<evidence type="ECO:0000259" key="5">
    <source>
        <dbReference type="Pfam" id="PF04542"/>
    </source>
</evidence>
<organism evidence="6 7">
    <name type="scientific">Cyclobacterium amurskyense</name>
    <dbReference type="NCBI Taxonomy" id="320787"/>
    <lineage>
        <taxon>Bacteria</taxon>
        <taxon>Pseudomonadati</taxon>
        <taxon>Bacteroidota</taxon>
        <taxon>Cytophagia</taxon>
        <taxon>Cytophagales</taxon>
        <taxon>Cyclobacteriaceae</taxon>
        <taxon>Cyclobacterium</taxon>
    </lineage>
</organism>
<evidence type="ECO:0000256" key="4">
    <source>
        <dbReference type="ARBA" id="ARBA00023163"/>
    </source>
</evidence>
<dbReference type="InterPro" id="IPR039425">
    <property type="entry name" value="RNA_pol_sigma-70-like"/>
</dbReference>
<name>A0A0H4PSJ5_9BACT</name>
<dbReference type="Gene3D" id="1.10.10.10">
    <property type="entry name" value="Winged helix-like DNA-binding domain superfamily/Winged helix DNA-binding domain"/>
    <property type="match status" value="1"/>
</dbReference>
<dbReference type="GO" id="GO:0006352">
    <property type="term" value="P:DNA-templated transcription initiation"/>
    <property type="evidence" value="ECO:0007669"/>
    <property type="project" value="InterPro"/>
</dbReference>
<dbReference type="Proteomes" id="UP000036520">
    <property type="component" value="Chromosome"/>
</dbReference>
<dbReference type="PANTHER" id="PTHR43133:SF46">
    <property type="entry name" value="RNA POLYMERASE SIGMA-70 FACTOR ECF SUBFAMILY"/>
    <property type="match status" value="1"/>
</dbReference>
<dbReference type="Pfam" id="PF04542">
    <property type="entry name" value="Sigma70_r2"/>
    <property type="match status" value="1"/>
</dbReference>
<reference evidence="6 7" key="1">
    <citation type="submission" date="2015-07" db="EMBL/GenBank/DDBJ databases">
        <authorList>
            <person name="Kim K.M."/>
        </authorList>
    </citation>
    <scope>NUCLEOTIDE SEQUENCE [LARGE SCALE GENOMIC DNA]</scope>
    <source>
        <strain evidence="6 7">KCTC 12363</strain>
    </source>
</reference>
<comment type="similarity">
    <text evidence="1">Belongs to the sigma-70 factor family. ECF subfamily.</text>
</comment>
<dbReference type="InterPro" id="IPR013325">
    <property type="entry name" value="RNA_pol_sigma_r2"/>
</dbReference>
<dbReference type="AlphaFoldDB" id="A0A0H4PSJ5"/>
<evidence type="ECO:0000256" key="1">
    <source>
        <dbReference type="ARBA" id="ARBA00010641"/>
    </source>
</evidence>
<protein>
    <submittedName>
        <fullName evidence="6">RNA polymerase, sigma-24 subunit, ECF subfamily</fullName>
    </submittedName>
</protein>
<dbReference type="SUPFAM" id="SSF88659">
    <property type="entry name" value="Sigma3 and sigma4 domains of RNA polymerase sigma factors"/>
    <property type="match status" value="1"/>
</dbReference>
<dbReference type="EMBL" id="CP012040">
    <property type="protein sequence ID" value="AKP51272.1"/>
    <property type="molecule type" value="Genomic_DNA"/>
</dbReference>
<dbReference type="InterPro" id="IPR007627">
    <property type="entry name" value="RNA_pol_sigma70_r2"/>
</dbReference>
<dbReference type="RefSeq" id="WP_048641626.1">
    <property type="nucleotide sequence ID" value="NZ_CP012040.1"/>
</dbReference>
<dbReference type="GO" id="GO:0003677">
    <property type="term" value="F:DNA binding"/>
    <property type="evidence" value="ECO:0007669"/>
    <property type="project" value="UniProtKB-KW"/>
</dbReference>
<dbReference type="GO" id="GO:0016987">
    <property type="term" value="F:sigma factor activity"/>
    <property type="evidence" value="ECO:0007669"/>
    <property type="project" value="UniProtKB-KW"/>
</dbReference>
<keyword evidence="7" id="KW-1185">Reference proteome</keyword>
<dbReference type="InterPro" id="IPR036388">
    <property type="entry name" value="WH-like_DNA-bd_sf"/>
</dbReference>
<dbReference type="NCBIfam" id="TIGR02937">
    <property type="entry name" value="sigma70-ECF"/>
    <property type="match status" value="1"/>
</dbReference>
<keyword evidence="3" id="KW-0731">Sigma factor</keyword>
<proteinExistence type="inferred from homology"/>
<evidence type="ECO:0000313" key="7">
    <source>
        <dbReference type="Proteomes" id="UP000036520"/>
    </source>
</evidence>
<feature type="domain" description="RNA polymerase sigma-70 region 2" evidence="5">
    <location>
        <begin position="34"/>
        <end position="100"/>
    </location>
</feature>
<evidence type="ECO:0000256" key="2">
    <source>
        <dbReference type="ARBA" id="ARBA00023015"/>
    </source>
</evidence>
<dbReference type="InterPro" id="IPR014284">
    <property type="entry name" value="RNA_pol_sigma-70_dom"/>
</dbReference>
<dbReference type="OrthoDB" id="9150024at2"/>
<accession>A0A0H4PSJ5</accession>
<gene>
    <name evidence="6" type="ORF">CA2015_1839</name>
</gene>
<keyword evidence="4" id="KW-0804">Transcription</keyword>
<dbReference type="InterPro" id="IPR013324">
    <property type="entry name" value="RNA_pol_sigma_r3/r4-like"/>
</dbReference>
<dbReference type="KEGG" id="camu:CA2015_1839"/>